<protein>
    <submittedName>
        <fullName evidence="1">Uncharacterized protein</fullName>
    </submittedName>
</protein>
<evidence type="ECO:0000313" key="1">
    <source>
        <dbReference type="EMBL" id="KAJ9083534.1"/>
    </source>
</evidence>
<keyword evidence="2" id="KW-1185">Reference proteome</keyword>
<accession>A0ACC2U9Q9</accession>
<evidence type="ECO:0000313" key="2">
    <source>
        <dbReference type="Proteomes" id="UP001165960"/>
    </source>
</evidence>
<comment type="caution">
    <text evidence="1">The sequence shown here is derived from an EMBL/GenBank/DDBJ whole genome shotgun (WGS) entry which is preliminary data.</text>
</comment>
<organism evidence="1 2">
    <name type="scientific">Entomophthora muscae</name>
    <dbReference type="NCBI Taxonomy" id="34485"/>
    <lineage>
        <taxon>Eukaryota</taxon>
        <taxon>Fungi</taxon>
        <taxon>Fungi incertae sedis</taxon>
        <taxon>Zoopagomycota</taxon>
        <taxon>Entomophthoromycotina</taxon>
        <taxon>Entomophthoromycetes</taxon>
        <taxon>Entomophthorales</taxon>
        <taxon>Entomophthoraceae</taxon>
        <taxon>Entomophthora</taxon>
    </lineage>
</organism>
<dbReference type="Proteomes" id="UP001165960">
    <property type="component" value="Unassembled WGS sequence"/>
</dbReference>
<sequence>MSIFQPSNQIKLTNVSVVKLKKGGKRFEIACYKNKVLEWRNQIETDLDEVLQIPTIFTNVSKGQLSNQEDLKKCFKTDDTNKIILEILKKGELQVGEKERANQMETLSKDIATLVADMCVNPGTKRPYTVTMIEKAISDLHYNVSPSRSAKQQALEVVKQLQEKRTLPIARAQMRVKITLPGKEAKKIKEQLVPHIAVIEDENFGDPYDAICLIDPGQLRPLTEKVSTGSKGRGGIETLSLKDLEEGDEKL</sequence>
<gene>
    <name evidence="1" type="ORF">DSO57_1033825</name>
</gene>
<name>A0ACC2U9Q9_9FUNG</name>
<proteinExistence type="predicted"/>
<reference evidence="1" key="1">
    <citation type="submission" date="2022-04" db="EMBL/GenBank/DDBJ databases">
        <title>Genome of the entomopathogenic fungus Entomophthora muscae.</title>
        <authorList>
            <person name="Elya C."/>
            <person name="Lovett B.R."/>
            <person name="Lee E."/>
            <person name="Macias A.M."/>
            <person name="Hajek A.E."/>
            <person name="De Bivort B.L."/>
            <person name="Kasson M.T."/>
            <person name="De Fine Licht H.H."/>
            <person name="Stajich J.E."/>
        </authorList>
    </citation>
    <scope>NUCLEOTIDE SEQUENCE</scope>
    <source>
        <strain evidence="1">Berkeley</strain>
    </source>
</reference>
<dbReference type="EMBL" id="QTSX02000982">
    <property type="protein sequence ID" value="KAJ9083534.1"/>
    <property type="molecule type" value="Genomic_DNA"/>
</dbReference>